<dbReference type="RefSeq" id="YP_010585939.1">
    <property type="nucleotide sequence ID" value="NC_069237.1"/>
</dbReference>
<evidence type="ECO:0000256" key="8">
    <source>
        <dbReference type="ARBA" id="ARBA00022692"/>
    </source>
</evidence>
<evidence type="ECO:0000256" key="5">
    <source>
        <dbReference type="ARBA" id="ARBA00021008"/>
    </source>
</evidence>
<feature type="transmembrane region" description="Helical" evidence="18">
    <location>
        <begin position="308"/>
        <end position="331"/>
    </location>
</feature>
<dbReference type="PRINTS" id="PR01436">
    <property type="entry name" value="NADHDHGNASE2"/>
</dbReference>
<evidence type="ECO:0000256" key="15">
    <source>
        <dbReference type="ARBA" id="ARBA00023128"/>
    </source>
</evidence>
<keyword evidence="6" id="KW-0813">Transport</keyword>
<keyword evidence="9 18" id="KW-0999">Mitochondrion inner membrane</keyword>
<dbReference type="PANTHER" id="PTHR46552">
    <property type="entry name" value="NADH-UBIQUINONE OXIDOREDUCTASE CHAIN 2"/>
    <property type="match status" value="1"/>
</dbReference>
<sequence length="332" mass="39172">MYMNMPKLMFFILLIFSSLIAISSNSWMMSWISLEMNLFFFMPLIKTKTNLMNSEFIMKYFIIQTISSANLLTMMILTHHLSSFTYLFLINIIFTLLLKLGSAPFHFWFIQIIENLSWTNFFLISTWQKLAPFILLSYFMNSMFIYIFTSFNCILGTLSGINQLYLRKLLAFSSINAIGWMLSTLLVSETLWAGFFFFYSIMLLPLTIIFNLLNLTNMNQLLTHSPYPFFNLSILFNFLSMGGLPPMIGFMPKWMVIFNISFLHTPMLIILISTSLINLFFYFRLMYPLFTLNMISLKWGIFTPLSNYYIIPFMMFFPIISMFTGTLMFYIF</sequence>
<evidence type="ECO:0000256" key="6">
    <source>
        <dbReference type="ARBA" id="ARBA00022448"/>
    </source>
</evidence>
<keyword evidence="7 18" id="KW-0679">Respiratory chain</keyword>
<comment type="catalytic activity">
    <reaction evidence="17 18">
        <text>a ubiquinone + NADH + 5 H(+)(in) = a ubiquinol + NAD(+) + 4 H(+)(out)</text>
        <dbReference type="Rhea" id="RHEA:29091"/>
        <dbReference type="Rhea" id="RHEA-COMP:9565"/>
        <dbReference type="Rhea" id="RHEA-COMP:9566"/>
        <dbReference type="ChEBI" id="CHEBI:15378"/>
        <dbReference type="ChEBI" id="CHEBI:16389"/>
        <dbReference type="ChEBI" id="CHEBI:17976"/>
        <dbReference type="ChEBI" id="CHEBI:57540"/>
        <dbReference type="ChEBI" id="CHEBI:57945"/>
        <dbReference type="EC" id="7.1.1.2"/>
    </reaction>
</comment>
<comment type="subcellular location">
    <subcellularLocation>
        <location evidence="2 18">Mitochondrion inner membrane</location>
        <topology evidence="2 18">Multi-pass membrane protein</topology>
    </subcellularLocation>
</comment>
<reference evidence="21" key="2">
    <citation type="journal article" date="2022" name="Syst. Entomol.">
        <title>Massive gene rearrangements of mitochondrial genomes and implications for the phylogeny of Trichoptera (Insecta).</title>
        <authorList>
            <person name="Ge X."/>
            <person name="Peng L."/>
            <person name="Vogler A.P."/>
            <person name="Morse J.C."/>
            <person name="Yang L."/>
            <person name="Sun C."/>
            <person name="Wang B."/>
        </authorList>
    </citation>
    <scope>NUCLEOTIDE SEQUENCE</scope>
</reference>
<evidence type="ECO:0000256" key="4">
    <source>
        <dbReference type="ARBA" id="ARBA00012944"/>
    </source>
</evidence>
<accession>A0A9E8LNK3</accession>
<geneLocation type="mitochondrion" evidence="21"/>
<proteinExistence type="inferred from homology"/>
<protein>
    <recommendedName>
        <fullName evidence="5 18">NADH-ubiquinone oxidoreductase chain 2</fullName>
        <ecNumber evidence="4 18">7.1.1.2</ecNumber>
    </recommendedName>
</protein>
<comment type="function">
    <text evidence="18">Core subunit of the mitochondrial membrane respiratory chain NADH dehydrogenase (Complex I) which catalyzes electron transfer from NADH through the respiratory chain, using ubiquinone as an electron acceptor. Essential for the catalytic activity and assembly of complex I.</text>
</comment>
<feature type="transmembrane region" description="Helical" evidence="18">
    <location>
        <begin position="193"/>
        <end position="215"/>
    </location>
</feature>
<evidence type="ECO:0000256" key="14">
    <source>
        <dbReference type="ARBA" id="ARBA00023075"/>
    </source>
</evidence>
<feature type="chain" id="PRO_5038540558" description="NADH-ubiquinone oxidoreductase chain 2" evidence="19">
    <location>
        <begin position="22"/>
        <end position="332"/>
    </location>
</feature>
<feature type="domain" description="NADH:quinone oxidoreductase/Mrp antiporter transmembrane" evidence="20">
    <location>
        <begin position="24"/>
        <end position="276"/>
    </location>
</feature>
<evidence type="ECO:0000256" key="12">
    <source>
        <dbReference type="ARBA" id="ARBA00022989"/>
    </source>
</evidence>
<dbReference type="EMBL" id="OL677995">
    <property type="protein sequence ID" value="UZZ43675.1"/>
    <property type="molecule type" value="Genomic_DNA"/>
</dbReference>
<keyword evidence="10 18" id="KW-1278">Translocase</keyword>
<evidence type="ECO:0000256" key="10">
    <source>
        <dbReference type="ARBA" id="ARBA00022967"/>
    </source>
</evidence>
<feature type="signal peptide" evidence="19">
    <location>
        <begin position="1"/>
        <end position="21"/>
    </location>
</feature>
<feature type="transmembrane region" description="Helical" evidence="18">
    <location>
        <begin position="227"/>
        <end position="248"/>
    </location>
</feature>
<dbReference type="InterPro" id="IPR001750">
    <property type="entry name" value="ND/Mrp_TM"/>
</dbReference>
<dbReference type="GO" id="GO:0005743">
    <property type="term" value="C:mitochondrial inner membrane"/>
    <property type="evidence" value="ECO:0007669"/>
    <property type="project" value="UniProtKB-SubCell"/>
</dbReference>
<dbReference type="InterPro" id="IPR003917">
    <property type="entry name" value="NADH_UbQ_OxRdtase_chain2"/>
</dbReference>
<name>A0A9E8LNK3_9NEOP</name>
<dbReference type="CTD" id="4536"/>
<evidence type="ECO:0000256" key="13">
    <source>
        <dbReference type="ARBA" id="ARBA00023027"/>
    </source>
</evidence>
<keyword evidence="8 18" id="KW-0812">Transmembrane</keyword>
<dbReference type="EC" id="7.1.1.2" evidence="4 18"/>
<keyword evidence="12 18" id="KW-1133">Transmembrane helix</keyword>
<evidence type="ECO:0000256" key="9">
    <source>
        <dbReference type="ARBA" id="ARBA00022792"/>
    </source>
</evidence>
<dbReference type="InterPro" id="IPR050175">
    <property type="entry name" value="Complex_I_Subunit_2"/>
</dbReference>
<keyword evidence="15 18" id="KW-0496">Mitochondrion</keyword>
<gene>
    <name evidence="21" type="primary">ND2</name>
</gene>
<evidence type="ECO:0000259" key="20">
    <source>
        <dbReference type="Pfam" id="PF00361"/>
    </source>
</evidence>
<comment type="similarity">
    <text evidence="3 18">Belongs to the complex I subunit 2 family.</text>
</comment>
<keyword evidence="16 18" id="KW-0472">Membrane</keyword>
<evidence type="ECO:0000313" key="21">
    <source>
        <dbReference type="EMBL" id="UZZ43675.1"/>
    </source>
</evidence>
<evidence type="ECO:0000256" key="7">
    <source>
        <dbReference type="ARBA" id="ARBA00022660"/>
    </source>
</evidence>
<evidence type="ECO:0000256" key="17">
    <source>
        <dbReference type="ARBA" id="ARBA00049551"/>
    </source>
</evidence>
<evidence type="ECO:0000256" key="11">
    <source>
        <dbReference type="ARBA" id="ARBA00022982"/>
    </source>
</evidence>
<keyword evidence="14 18" id="KW-0830">Ubiquinone</keyword>
<dbReference type="PANTHER" id="PTHR46552:SF1">
    <property type="entry name" value="NADH-UBIQUINONE OXIDOREDUCTASE CHAIN 2"/>
    <property type="match status" value="1"/>
</dbReference>
<evidence type="ECO:0000256" key="18">
    <source>
        <dbReference type="RuleBase" id="RU003403"/>
    </source>
</evidence>
<evidence type="ECO:0000256" key="19">
    <source>
        <dbReference type="SAM" id="SignalP"/>
    </source>
</evidence>
<organism evidence="21">
    <name type="scientific">Parapsyche difformis</name>
    <dbReference type="NCBI Taxonomy" id="2904886"/>
    <lineage>
        <taxon>Eukaryota</taxon>
        <taxon>Metazoa</taxon>
        <taxon>Ecdysozoa</taxon>
        <taxon>Arthropoda</taxon>
        <taxon>Hexapoda</taxon>
        <taxon>Insecta</taxon>
        <taxon>Pterygota</taxon>
        <taxon>Neoptera</taxon>
        <taxon>Endopterygota</taxon>
        <taxon>Trichoptera</taxon>
        <taxon>Annulipalpia</taxon>
        <taxon>Hydropsychoidea</taxon>
        <taxon>Hydropsychidae</taxon>
        <taxon>Arctopsychinae</taxon>
        <taxon>Parapsyche</taxon>
    </lineage>
</organism>
<evidence type="ECO:0000256" key="2">
    <source>
        <dbReference type="ARBA" id="ARBA00004448"/>
    </source>
</evidence>
<dbReference type="Pfam" id="PF00361">
    <property type="entry name" value="Proton_antipo_M"/>
    <property type="match status" value="1"/>
</dbReference>
<dbReference type="GO" id="GO:0008137">
    <property type="term" value="F:NADH dehydrogenase (ubiquinone) activity"/>
    <property type="evidence" value="ECO:0007669"/>
    <property type="project" value="UniProtKB-EC"/>
</dbReference>
<feature type="transmembrane region" description="Helical" evidence="18">
    <location>
        <begin position="57"/>
        <end position="77"/>
    </location>
</feature>
<evidence type="ECO:0000256" key="16">
    <source>
        <dbReference type="ARBA" id="ARBA00023136"/>
    </source>
</evidence>
<feature type="transmembrane region" description="Helical" evidence="18">
    <location>
        <begin position="84"/>
        <end position="110"/>
    </location>
</feature>
<keyword evidence="13 18" id="KW-0520">NAD</keyword>
<evidence type="ECO:0000256" key="1">
    <source>
        <dbReference type="ARBA" id="ARBA00003257"/>
    </source>
</evidence>
<dbReference type="AlphaFoldDB" id="A0A9E8LNK3"/>
<reference evidence="21" key="1">
    <citation type="submission" date="2021-11" db="EMBL/GenBank/DDBJ databases">
        <authorList>
            <person name="Ge X.-Y."/>
            <person name="Peng L."/>
            <person name="Sun C.-H."/>
            <person name="Wang B.-X."/>
        </authorList>
    </citation>
    <scope>NUCLEOTIDE SEQUENCE</scope>
</reference>
<keyword evidence="19" id="KW-0732">Signal</keyword>
<keyword evidence="11 18" id="KW-0249">Electron transport</keyword>
<dbReference type="GO" id="GO:0006120">
    <property type="term" value="P:mitochondrial electron transport, NADH to ubiquinone"/>
    <property type="evidence" value="ECO:0007669"/>
    <property type="project" value="InterPro"/>
</dbReference>
<evidence type="ECO:0000256" key="3">
    <source>
        <dbReference type="ARBA" id="ARBA00007012"/>
    </source>
</evidence>
<dbReference type="GeneID" id="77424784"/>
<comment type="function">
    <text evidence="1">Core subunit of the mitochondrial membrane respiratory chain NADH dehydrogenase (Complex I) that is believed to belong to the minimal assembly required for catalysis. Complex I functions in the transfer of electrons from NADH to the respiratory chain. The immediate electron acceptor for the enzyme is believed to be ubiquinone.</text>
</comment>
<feature type="transmembrane region" description="Helical" evidence="18">
    <location>
        <begin position="169"/>
        <end position="187"/>
    </location>
</feature>